<protein>
    <submittedName>
        <fullName evidence="2">XRE family transcriptional regulator</fullName>
    </submittedName>
</protein>
<dbReference type="Pfam" id="PF01381">
    <property type="entry name" value="HTH_3"/>
    <property type="match status" value="1"/>
</dbReference>
<sequence length="159" mass="17871">MDGHVQTIGHYSGLKNIARDFALRLKELIAFQSVRSFARSCQLSETALRKYLNGESTPNLERLIAIANQSGVTVEWLATGKGEKYPPQNVAEPEGSYQTSPQLHEIERIVLNKLIANTEKRLNNIQEIASHSQSPAIWEASIEMEQNTLSDLKAELRRL</sequence>
<dbReference type="Proteomes" id="UP000285478">
    <property type="component" value="Chromosome"/>
</dbReference>
<dbReference type="KEGG" id="htr:EPV75_02665"/>
<proteinExistence type="predicted"/>
<dbReference type="GO" id="GO:0003677">
    <property type="term" value="F:DNA binding"/>
    <property type="evidence" value="ECO:0007669"/>
    <property type="project" value="InterPro"/>
</dbReference>
<reference evidence="2 3" key="1">
    <citation type="journal article" date="2018" name="Environ. Microbiol.">
        <title>Genomes of ubiquitous marine and hypersaline Hydrogenovibrio, Thiomicrorhabdus and Thiomicrospira spp. encode a diversity of mechanisms to sustain chemolithoautotrophy in heterogeneous environments.</title>
        <authorList>
            <person name="Scott K.M."/>
            <person name="Williams J."/>
            <person name="Porter C.M.B."/>
            <person name="Russel S."/>
            <person name="Harmer T.L."/>
            <person name="Paul J.H."/>
            <person name="Antonen K.M."/>
            <person name="Bridges M.K."/>
            <person name="Camper G.J."/>
            <person name="Campla C.K."/>
            <person name="Casella L.G."/>
            <person name="Chase E."/>
            <person name="Conrad J.W."/>
            <person name="Cruz M.C."/>
            <person name="Dunlap D.S."/>
            <person name="Duran L."/>
            <person name="Fahsbender E.M."/>
            <person name="Goldsmith D.B."/>
            <person name="Keeley R.F."/>
            <person name="Kondoff M.R."/>
            <person name="Kussy B.I."/>
            <person name="Lane M.K."/>
            <person name="Lawler S."/>
            <person name="Leigh B.A."/>
            <person name="Lewis C."/>
            <person name="Lostal L.M."/>
            <person name="Marking D."/>
            <person name="Mancera P.A."/>
            <person name="McClenthan E.C."/>
            <person name="McIntyre E.A."/>
            <person name="Mine J.A."/>
            <person name="Modi S."/>
            <person name="Moore B.D."/>
            <person name="Morgan W.A."/>
            <person name="Nelson K.M."/>
            <person name="Nguyen K.N."/>
            <person name="Ogburn N."/>
            <person name="Parrino D.G."/>
            <person name="Pedapudi A.D."/>
            <person name="Pelham R.P."/>
            <person name="Preece A.M."/>
            <person name="Rampersad E.A."/>
            <person name="Richardson J.C."/>
            <person name="Rodgers C.M."/>
            <person name="Schaffer B.L."/>
            <person name="Sheridan N.E."/>
            <person name="Solone M.R."/>
            <person name="Staley Z.R."/>
            <person name="Tabuchi M."/>
            <person name="Waide R.J."/>
            <person name="Wanjugi P.W."/>
            <person name="Young S."/>
            <person name="Clum A."/>
            <person name="Daum C."/>
            <person name="Huntemann M."/>
            <person name="Ivanova N."/>
            <person name="Kyrpides N."/>
            <person name="Mikhailova N."/>
            <person name="Palaniappan K."/>
            <person name="Pillay M."/>
            <person name="Reddy T.B.K."/>
            <person name="Shapiro N."/>
            <person name="Stamatis D."/>
            <person name="Varghese N."/>
            <person name="Woyke T."/>
            <person name="Boden R."/>
            <person name="Freyermuth S.K."/>
            <person name="Kerfeld C.A."/>
        </authorList>
    </citation>
    <scope>NUCLEOTIDE SEQUENCE [LARGE SCALE GENOMIC DNA]</scope>
    <source>
        <strain evidence="2 3">JR-2</strain>
    </source>
</reference>
<dbReference type="EMBL" id="CP035033">
    <property type="protein sequence ID" value="QAB14645.1"/>
    <property type="molecule type" value="Genomic_DNA"/>
</dbReference>
<name>A0A451G569_9GAMM</name>
<dbReference type="InterPro" id="IPR001387">
    <property type="entry name" value="Cro/C1-type_HTH"/>
</dbReference>
<keyword evidence="3" id="KW-1185">Reference proteome</keyword>
<organism evidence="2 3">
    <name type="scientific">Hydrogenovibrio thermophilus</name>
    <dbReference type="NCBI Taxonomy" id="265883"/>
    <lineage>
        <taxon>Bacteria</taxon>
        <taxon>Pseudomonadati</taxon>
        <taxon>Pseudomonadota</taxon>
        <taxon>Gammaproteobacteria</taxon>
        <taxon>Thiotrichales</taxon>
        <taxon>Piscirickettsiaceae</taxon>
        <taxon>Hydrogenovibrio</taxon>
    </lineage>
</organism>
<accession>A0A451G569</accession>
<dbReference type="SUPFAM" id="SSF47413">
    <property type="entry name" value="lambda repressor-like DNA-binding domains"/>
    <property type="match status" value="1"/>
</dbReference>
<dbReference type="InterPro" id="IPR010982">
    <property type="entry name" value="Lambda_DNA-bd_dom_sf"/>
</dbReference>
<dbReference type="AlphaFoldDB" id="A0A451G569"/>
<dbReference type="PROSITE" id="PS50943">
    <property type="entry name" value="HTH_CROC1"/>
    <property type="match status" value="1"/>
</dbReference>
<dbReference type="Gene3D" id="1.10.260.40">
    <property type="entry name" value="lambda repressor-like DNA-binding domains"/>
    <property type="match status" value="1"/>
</dbReference>
<feature type="domain" description="HTH cro/C1-type" evidence="1">
    <location>
        <begin position="37"/>
        <end position="77"/>
    </location>
</feature>
<evidence type="ECO:0000259" key="1">
    <source>
        <dbReference type="PROSITE" id="PS50943"/>
    </source>
</evidence>
<dbReference type="CDD" id="cd00093">
    <property type="entry name" value="HTH_XRE"/>
    <property type="match status" value="1"/>
</dbReference>
<dbReference type="SMART" id="SM00530">
    <property type="entry name" value="HTH_XRE"/>
    <property type="match status" value="1"/>
</dbReference>
<evidence type="ECO:0000313" key="2">
    <source>
        <dbReference type="EMBL" id="QAB14645.1"/>
    </source>
</evidence>
<gene>
    <name evidence="2" type="ORF">EPV75_02665</name>
</gene>
<evidence type="ECO:0000313" key="3">
    <source>
        <dbReference type="Proteomes" id="UP000285478"/>
    </source>
</evidence>